<reference evidence="2 3" key="1">
    <citation type="submission" date="2016-02" db="EMBL/GenBank/DDBJ databases">
        <authorList>
            <person name="Wen L."/>
            <person name="He K."/>
            <person name="Yang H."/>
        </authorList>
    </citation>
    <scope>NUCLEOTIDE SEQUENCE [LARGE SCALE GENOMIC DNA]</scope>
    <source>
        <strain evidence="2 3">CV41</strain>
    </source>
</reference>
<evidence type="ECO:0000313" key="3">
    <source>
        <dbReference type="Proteomes" id="UP000071392"/>
    </source>
</evidence>
<accession>A0A139SSI8</accession>
<feature type="compositionally biased region" description="Pro residues" evidence="1">
    <location>
        <begin position="127"/>
        <end position="137"/>
    </location>
</feature>
<dbReference type="RefSeq" id="WP_068710933.1">
    <property type="nucleotide sequence ID" value="NZ_LSZP01000008.1"/>
</dbReference>
<sequence length="283" mass="32262">MNDFNGFFDGEWSGDLDDLEWNEFHWERYLREQDEQPHRYLALYEMFLEHPKRTDEVARCMGWAAWNRQDEDSENAHGSTAEAAPEPTANVNAGVKKPSESQAAAQGPESPPVPEHESADALAQRPPSRPTHLPPFSPDDAAPDSDAYYEVYTPQRNPLFIATRALYLRLRRTWELLAQTPDKVSIPLAIRYLATLQRGEDHAMQAIQSMDCGEYALAISLFKRGLAALNESHALLNAADTPAARSYAEEMRVSLFDLRAIWLQVIRECRQEVEDWLDDEDDD</sequence>
<evidence type="ECO:0000256" key="1">
    <source>
        <dbReference type="SAM" id="MobiDB-lite"/>
    </source>
</evidence>
<dbReference type="AlphaFoldDB" id="A0A139SSI8"/>
<organism evidence="2 3">
    <name type="scientific">Cephaloticoccus capnophilus</name>
    <dbReference type="NCBI Taxonomy" id="1548208"/>
    <lineage>
        <taxon>Bacteria</taxon>
        <taxon>Pseudomonadati</taxon>
        <taxon>Verrucomicrobiota</taxon>
        <taxon>Opitutia</taxon>
        <taxon>Opitutales</taxon>
        <taxon>Opitutaceae</taxon>
        <taxon>Cephaloticoccus</taxon>
    </lineage>
</organism>
<dbReference type="OrthoDB" id="190212at2"/>
<dbReference type="EMBL" id="LSZP01000008">
    <property type="protein sequence ID" value="KXU37420.1"/>
    <property type="molecule type" value="Genomic_DNA"/>
</dbReference>
<evidence type="ECO:0000313" key="2">
    <source>
        <dbReference type="EMBL" id="KXU37420.1"/>
    </source>
</evidence>
<protein>
    <submittedName>
        <fullName evidence="2">Uncharacterized protein</fullName>
    </submittedName>
</protein>
<feature type="region of interest" description="Disordered" evidence="1">
    <location>
        <begin position="70"/>
        <end position="146"/>
    </location>
</feature>
<dbReference type="Proteomes" id="UP000071392">
    <property type="component" value="Unassembled WGS sequence"/>
</dbReference>
<name>A0A139SSI8_9BACT</name>
<gene>
    <name evidence="2" type="ORF">AXK12_01710</name>
</gene>
<proteinExistence type="predicted"/>
<keyword evidence="3" id="KW-1185">Reference proteome</keyword>
<comment type="caution">
    <text evidence="2">The sequence shown here is derived from an EMBL/GenBank/DDBJ whole genome shotgun (WGS) entry which is preliminary data.</text>
</comment>